<sequence length="21" mass="2412">MLIFDIKQSSKIAVPYPSGMW</sequence>
<dbReference type="Proteomes" id="UP001152888">
    <property type="component" value="Unassembled WGS sequence"/>
</dbReference>
<proteinExistence type="predicted"/>
<comment type="caution">
    <text evidence="1">The sequence shown here is derived from an EMBL/GenBank/DDBJ whole genome shotgun (WGS) entry which is preliminary data.</text>
</comment>
<dbReference type="EMBL" id="CAKOFQ010007206">
    <property type="protein sequence ID" value="CAH1994759.1"/>
    <property type="molecule type" value="Genomic_DNA"/>
</dbReference>
<protein>
    <submittedName>
        <fullName evidence="1">Uncharacterized protein</fullName>
    </submittedName>
</protein>
<evidence type="ECO:0000313" key="1">
    <source>
        <dbReference type="EMBL" id="CAH1994759.1"/>
    </source>
</evidence>
<name>A0A9P0LLM0_ACAOB</name>
<organism evidence="1 2">
    <name type="scientific">Acanthoscelides obtectus</name>
    <name type="common">Bean weevil</name>
    <name type="synonym">Bruchus obtectus</name>
    <dbReference type="NCBI Taxonomy" id="200917"/>
    <lineage>
        <taxon>Eukaryota</taxon>
        <taxon>Metazoa</taxon>
        <taxon>Ecdysozoa</taxon>
        <taxon>Arthropoda</taxon>
        <taxon>Hexapoda</taxon>
        <taxon>Insecta</taxon>
        <taxon>Pterygota</taxon>
        <taxon>Neoptera</taxon>
        <taxon>Endopterygota</taxon>
        <taxon>Coleoptera</taxon>
        <taxon>Polyphaga</taxon>
        <taxon>Cucujiformia</taxon>
        <taxon>Chrysomeloidea</taxon>
        <taxon>Chrysomelidae</taxon>
        <taxon>Bruchinae</taxon>
        <taxon>Bruchini</taxon>
        <taxon>Acanthoscelides</taxon>
    </lineage>
</organism>
<gene>
    <name evidence="1" type="ORF">ACAOBT_LOCUS22258</name>
</gene>
<keyword evidence="2" id="KW-1185">Reference proteome</keyword>
<reference evidence="1" key="1">
    <citation type="submission" date="2022-03" db="EMBL/GenBank/DDBJ databases">
        <authorList>
            <person name="Sayadi A."/>
        </authorList>
    </citation>
    <scope>NUCLEOTIDE SEQUENCE</scope>
</reference>
<accession>A0A9P0LLM0</accession>
<dbReference type="AlphaFoldDB" id="A0A9P0LLM0"/>
<evidence type="ECO:0000313" key="2">
    <source>
        <dbReference type="Proteomes" id="UP001152888"/>
    </source>
</evidence>